<keyword evidence="2" id="KW-1185">Reference proteome</keyword>
<accession>A0ABW0KZU1</accession>
<protein>
    <recommendedName>
        <fullName evidence="3">Pectate lyase superfamily protein domain-containing protein</fullName>
    </recommendedName>
</protein>
<gene>
    <name evidence="1" type="ORF">ACFPN5_00850</name>
</gene>
<dbReference type="InterPro" id="IPR011050">
    <property type="entry name" value="Pectin_lyase_fold/virulence"/>
</dbReference>
<dbReference type="SUPFAM" id="SSF51126">
    <property type="entry name" value="Pectin lyase-like"/>
    <property type="match status" value="1"/>
</dbReference>
<evidence type="ECO:0000313" key="2">
    <source>
        <dbReference type="Proteomes" id="UP001596050"/>
    </source>
</evidence>
<dbReference type="Proteomes" id="UP001596050">
    <property type="component" value="Unassembled WGS sequence"/>
</dbReference>
<dbReference type="RefSeq" id="WP_379779122.1">
    <property type="nucleotide sequence ID" value="NZ_JBHSMU010000003.1"/>
</dbReference>
<evidence type="ECO:0000313" key="1">
    <source>
        <dbReference type="EMBL" id="MFC5458352.1"/>
    </source>
</evidence>
<sequence>MCIKRRTGSAARRRALLLGGVGACVAGLAPVHLAEAPPGMMRSGSPGGSGDARVPPATVSLADYGGKPGAGRAVLVSAFGRAFAALTEAGGGTLLVPAGVYDFGSYADAADIILCRDLRNIAISAYGATFMVTTTARVVPNFFYFFNFHNITLAGASFIDRGFSPWFNWKGMYCVGIQADKSSSGLRIVDCRAERVVGLLASHNNAAGRKHLSDISVHGEVRHAYYGVGANFIREQVHVELVCHNVRRAFIAYSLKNAAIRVVASSTSDWPGSNGLVALVSGGASTGNVENVRVRVEVSGECIHSSYVHFYHQGSEREGHMRDIDATVNVINASSVQDLFVFDHETDGVQAKTARIWDRISLHGSVTGRFTGRVISNRSVSTSPGTVYLDRNLTEMGKMDVLGAGFRVRSP</sequence>
<proteinExistence type="predicted"/>
<reference evidence="2" key="1">
    <citation type="journal article" date="2019" name="Int. J. Syst. Evol. Microbiol.">
        <title>The Global Catalogue of Microorganisms (GCM) 10K type strain sequencing project: providing services to taxonomists for standard genome sequencing and annotation.</title>
        <authorList>
            <consortium name="The Broad Institute Genomics Platform"/>
            <consortium name="The Broad Institute Genome Sequencing Center for Infectious Disease"/>
            <person name="Wu L."/>
            <person name="Ma J."/>
        </authorList>
    </citation>
    <scope>NUCLEOTIDE SEQUENCE [LARGE SCALE GENOMIC DNA]</scope>
    <source>
        <strain evidence="2">KACC 12649</strain>
    </source>
</reference>
<organism evidence="1 2">
    <name type="scientific">Massilia niabensis</name>
    <dbReference type="NCBI Taxonomy" id="544910"/>
    <lineage>
        <taxon>Bacteria</taxon>
        <taxon>Pseudomonadati</taxon>
        <taxon>Pseudomonadota</taxon>
        <taxon>Betaproteobacteria</taxon>
        <taxon>Burkholderiales</taxon>
        <taxon>Oxalobacteraceae</taxon>
        <taxon>Telluria group</taxon>
        <taxon>Massilia</taxon>
    </lineage>
</organism>
<comment type="caution">
    <text evidence="1">The sequence shown here is derived from an EMBL/GenBank/DDBJ whole genome shotgun (WGS) entry which is preliminary data.</text>
</comment>
<evidence type="ECO:0008006" key="3">
    <source>
        <dbReference type="Google" id="ProtNLM"/>
    </source>
</evidence>
<dbReference type="Gene3D" id="2.160.20.10">
    <property type="entry name" value="Single-stranded right-handed beta-helix, Pectin lyase-like"/>
    <property type="match status" value="1"/>
</dbReference>
<dbReference type="EMBL" id="JBHSMU010000003">
    <property type="protein sequence ID" value="MFC5458352.1"/>
    <property type="molecule type" value="Genomic_DNA"/>
</dbReference>
<dbReference type="InterPro" id="IPR012334">
    <property type="entry name" value="Pectin_lyas_fold"/>
</dbReference>
<name>A0ABW0KZU1_9BURK</name>